<protein>
    <recommendedName>
        <fullName evidence="1">Aminotransferase</fullName>
        <ecNumber evidence="1">2.6.1.-</ecNumber>
    </recommendedName>
</protein>
<evidence type="ECO:0000313" key="3">
    <source>
        <dbReference type="EMBL" id="MBC5629265.1"/>
    </source>
</evidence>
<dbReference type="Gene3D" id="3.40.640.10">
    <property type="entry name" value="Type I PLP-dependent aspartate aminotransferase-like (Major domain)"/>
    <property type="match status" value="1"/>
</dbReference>
<keyword evidence="1" id="KW-0808">Transferase</keyword>
<evidence type="ECO:0000313" key="4">
    <source>
        <dbReference type="Proteomes" id="UP000596929"/>
    </source>
</evidence>
<dbReference type="GO" id="GO:0008483">
    <property type="term" value="F:transaminase activity"/>
    <property type="evidence" value="ECO:0007669"/>
    <property type="project" value="UniProtKB-KW"/>
</dbReference>
<dbReference type="PROSITE" id="PS00105">
    <property type="entry name" value="AA_TRANSFER_CLASS_1"/>
    <property type="match status" value="1"/>
</dbReference>
<dbReference type="Proteomes" id="UP000596929">
    <property type="component" value="Unassembled WGS sequence"/>
</dbReference>
<dbReference type="PANTHER" id="PTHR42691:SF1">
    <property type="entry name" value="ASPARTATE AMINOTRANSFERASE YHDR-RELATED"/>
    <property type="match status" value="1"/>
</dbReference>
<comment type="cofactor">
    <cofactor evidence="1">
        <name>pyridoxal 5'-phosphate</name>
        <dbReference type="ChEBI" id="CHEBI:597326"/>
    </cofactor>
</comment>
<gene>
    <name evidence="3" type="ORF">H8S20_10200</name>
</gene>
<dbReference type="InterPro" id="IPR015424">
    <property type="entry name" value="PyrdxlP-dep_Trfase"/>
</dbReference>
<dbReference type="Gene3D" id="3.90.1150.10">
    <property type="entry name" value="Aspartate Aminotransferase, domain 1"/>
    <property type="match status" value="2"/>
</dbReference>
<dbReference type="EC" id="2.6.1.-" evidence="1"/>
<dbReference type="InterPro" id="IPR004839">
    <property type="entry name" value="Aminotransferase_I/II_large"/>
</dbReference>
<dbReference type="SUPFAM" id="SSF53383">
    <property type="entry name" value="PLP-dependent transferases"/>
    <property type="match status" value="1"/>
</dbReference>
<sequence length="397" mass="45182">MVSKSMELLMQNNSVIREMFDEGKRLEKIYGEENVFDFSIGNPSVIPPNEIKENIMRILNDESPLDIHGYMNNSGYFSVRDNIAKHLTNTKGVSLEDKNIIMTCGAAGGLNIIMKTLINPEDEVIILAPYFGEYINYINNYSGKTIIVSCKEDTFEPKLDELKEKISDRTKAIIINSPNNPSGIIYSEETIKAISNILTETSKKFGTTIYLISDEPYREIVYDGECVPYILKYYKNSLIVYSYSKSLSLPGERIGYIVVNPELDYLSEILSALNIANRVLGFVNAPSLFQKVVSMSLDLEVDVDIYKKNRDLLYNHLTNLGFECLKPQGAFYLFPKSPIKDDKKFCNELKKFNILAVPGSVFGCEGYFRLSYCVNYEKIKKSLKAFEKVAELFNDYL</sequence>
<dbReference type="PRINTS" id="PR00753">
    <property type="entry name" value="ACCSYNTHASE"/>
</dbReference>
<dbReference type="CDD" id="cd00609">
    <property type="entry name" value="AAT_like"/>
    <property type="match status" value="1"/>
</dbReference>
<name>A0ABR7DD00_9CLOT</name>
<dbReference type="Pfam" id="PF00155">
    <property type="entry name" value="Aminotran_1_2"/>
    <property type="match status" value="1"/>
</dbReference>
<dbReference type="InterPro" id="IPR004838">
    <property type="entry name" value="NHTrfase_class1_PyrdxlP-BS"/>
</dbReference>
<comment type="caution">
    <text evidence="3">The sequence shown here is derived from an EMBL/GenBank/DDBJ whole genome shotgun (WGS) entry which is preliminary data.</text>
</comment>
<comment type="similarity">
    <text evidence="1">Belongs to the class-I pyridoxal-phosphate-dependent aminotransferase family.</text>
</comment>
<dbReference type="RefSeq" id="WP_186860061.1">
    <property type="nucleotide sequence ID" value="NZ_JACOOO010000017.1"/>
</dbReference>
<accession>A0ABR7DD00</accession>
<dbReference type="PANTHER" id="PTHR42691">
    <property type="entry name" value="ASPARTATE AMINOTRANSFERASE YHDR-RELATED"/>
    <property type="match status" value="1"/>
</dbReference>
<evidence type="ECO:0000256" key="1">
    <source>
        <dbReference type="RuleBase" id="RU000481"/>
    </source>
</evidence>
<dbReference type="EMBL" id="JACOOO010000017">
    <property type="protein sequence ID" value="MBC5629265.1"/>
    <property type="molecule type" value="Genomic_DNA"/>
</dbReference>
<proteinExistence type="inferred from homology"/>
<dbReference type="InterPro" id="IPR015421">
    <property type="entry name" value="PyrdxlP-dep_Trfase_major"/>
</dbReference>
<reference evidence="3 4" key="1">
    <citation type="submission" date="2020-08" db="EMBL/GenBank/DDBJ databases">
        <title>Genome public.</title>
        <authorList>
            <person name="Liu C."/>
            <person name="Sun Q."/>
        </authorList>
    </citation>
    <scope>NUCLEOTIDE SEQUENCE [LARGE SCALE GENOMIC DNA]</scope>
    <source>
        <strain evidence="3 4">NSJ-6</strain>
    </source>
</reference>
<keyword evidence="1 3" id="KW-0032">Aminotransferase</keyword>
<organism evidence="3 4">
    <name type="scientific">Clostridium hominis</name>
    <dbReference type="NCBI Taxonomy" id="2763036"/>
    <lineage>
        <taxon>Bacteria</taxon>
        <taxon>Bacillati</taxon>
        <taxon>Bacillota</taxon>
        <taxon>Clostridia</taxon>
        <taxon>Eubacteriales</taxon>
        <taxon>Clostridiaceae</taxon>
        <taxon>Clostridium</taxon>
    </lineage>
</organism>
<keyword evidence="4" id="KW-1185">Reference proteome</keyword>
<dbReference type="InterPro" id="IPR015422">
    <property type="entry name" value="PyrdxlP-dep_Trfase_small"/>
</dbReference>
<evidence type="ECO:0000259" key="2">
    <source>
        <dbReference type="Pfam" id="PF00155"/>
    </source>
</evidence>
<feature type="domain" description="Aminotransferase class I/classII large" evidence="2">
    <location>
        <begin position="34"/>
        <end position="385"/>
    </location>
</feature>
<dbReference type="NCBIfam" id="NF005305">
    <property type="entry name" value="PRK06836.1"/>
    <property type="match status" value="1"/>
</dbReference>